<comment type="caution">
    <text evidence="2">The sequence shown here is derived from an EMBL/GenBank/DDBJ whole genome shotgun (WGS) entry which is preliminary data.</text>
</comment>
<keyword evidence="3" id="KW-1185">Reference proteome</keyword>
<evidence type="ECO:0000259" key="1">
    <source>
        <dbReference type="Pfam" id="PF13280"/>
    </source>
</evidence>
<dbReference type="GO" id="GO:0003677">
    <property type="term" value="F:DNA binding"/>
    <property type="evidence" value="ECO:0007669"/>
    <property type="project" value="UniProtKB-KW"/>
</dbReference>
<evidence type="ECO:0000313" key="3">
    <source>
        <dbReference type="Proteomes" id="UP001225646"/>
    </source>
</evidence>
<gene>
    <name evidence="2" type="ORF">J2S06_001307</name>
</gene>
<organism evidence="2 3">
    <name type="scientific">Aeribacillus alveayuensis</name>
    <dbReference type="NCBI Taxonomy" id="279215"/>
    <lineage>
        <taxon>Bacteria</taxon>
        <taxon>Bacillati</taxon>
        <taxon>Bacillota</taxon>
        <taxon>Bacilli</taxon>
        <taxon>Bacillales</taxon>
        <taxon>Bacillaceae</taxon>
        <taxon>Aeribacillus</taxon>
    </lineage>
</organism>
<sequence length="70" mass="8419">MTLLENSFHEKRPIEIIYLAQNGELSQRTILVKSIHSTYIRAYCFQKRNMRTFRKDSILSIFFMSHTNIH</sequence>
<accession>A0ABT9VMM9</accession>
<dbReference type="InterPro" id="IPR026881">
    <property type="entry name" value="WYL_dom"/>
</dbReference>
<evidence type="ECO:0000313" key="2">
    <source>
        <dbReference type="EMBL" id="MDQ0162231.1"/>
    </source>
</evidence>
<proteinExistence type="predicted"/>
<name>A0ABT9VMM9_9BACI</name>
<protein>
    <submittedName>
        <fullName evidence="2">DNA-binding transcriptional regulator YafY</fullName>
    </submittedName>
</protein>
<dbReference type="Pfam" id="PF13280">
    <property type="entry name" value="WYL"/>
    <property type="match status" value="1"/>
</dbReference>
<keyword evidence="2" id="KW-0238">DNA-binding</keyword>
<dbReference type="PROSITE" id="PS52050">
    <property type="entry name" value="WYL"/>
    <property type="match status" value="1"/>
</dbReference>
<reference evidence="2 3" key="1">
    <citation type="submission" date="2023-07" db="EMBL/GenBank/DDBJ databases">
        <title>Genomic Encyclopedia of Type Strains, Phase IV (KMG-IV): sequencing the most valuable type-strain genomes for metagenomic binning, comparative biology and taxonomic classification.</title>
        <authorList>
            <person name="Goeker M."/>
        </authorList>
    </citation>
    <scope>NUCLEOTIDE SEQUENCE [LARGE SCALE GENOMIC DNA]</scope>
    <source>
        <strain evidence="2 3">DSM 19092</strain>
    </source>
</reference>
<dbReference type="Proteomes" id="UP001225646">
    <property type="component" value="Unassembled WGS sequence"/>
</dbReference>
<dbReference type="EMBL" id="JAUSTR010000003">
    <property type="protein sequence ID" value="MDQ0162231.1"/>
    <property type="molecule type" value="Genomic_DNA"/>
</dbReference>
<feature type="domain" description="WYL" evidence="1">
    <location>
        <begin position="3"/>
        <end position="61"/>
    </location>
</feature>